<organism evidence="2 3">
    <name type="scientific">Neonectria ditissima</name>
    <dbReference type="NCBI Taxonomy" id="78410"/>
    <lineage>
        <taxon>Eukaryota</taxon>
        <taxon>Fungi</taxon>
        <taxon>Dikarya</taxon>
        <taxon>Ascomycota</taxon>
        <taxon>Pezizomycotina</taxon>
        <taxon>Sordariomycetes</taxon>
        <taxon>Hypocreomycetidae</taxon>
        <taxon>Hypocreales</taxon>
        <taxon>Nectriaceae</taxon>
        <taxon>Neonectria</taxon>
    </lineage>
</organism>
<dbReference type="STRING" id="78410.A0A0P7B5K1"/>
<sequence length="640" mass="70407">MGHEKHEIRQISATLDAVAGTLHTSIEQKLNTDPGLAIVLDEKKIPDFLDHPQDLTDSGWSKDKSRVLEPLVDGLSNQDIWLLVRRFNKRIFHLKEAPDHPPEYLDFHVAEEEEFSPNKLRAQLERLYMGMVYFTAWIADFLMPTLWITFMALLVSPRIRHILFPPAPLALVDYHTGGVSKPRAGLLASTDSATGAPENAKGEAMENEASNFVTGIAAIAMNVLTDEDPQHSNEQNGGGIADLLPPPNSLATKVATAKDKAIGVDRPSQDKTKAPMEKFMWSKMRPLMHQMCVVSDIWERCANLLSPTIPFSQDRDRYRVASLILPILILSIFTTCYTFCKVATFAVGLGFFGSPVLTQSYSWFRLPNCIAIDTSLEGFHTDAQLTITLLRLGEAHNLPLPPPPGLQKPPSHETRELTDDVLGASGGDRPLGATEEEIHEAVEKDQEMLNQAGGDDHEATISGSHGKRRSKVLGVFKIGARAAAKTLIGIDKLRAKAGAESAKTRLGAASSLEEPPIAGPVEFKGRYQGEQGFLYITTDAACPSLCFSTESSQDNSHGRILDELQPAWVIPIANITELNKYSGYGANAKLLAGWALDGKIMDGFEIVDRKGYSTLITSIPHRDELFNRLCAIGSQKWEVW</sequence>
<evidence type="ECO:0000313" key="2">
    <source>
        <dbReference type="EMBL" id="KPM35792.1"/>
    </source>
</evidence>
<dbReference type="Pfam" id="PF11696">
    <property type="entry name" value="DUF3292"/>
    <property type="match status" value="1"/>
</dbReference>
<keyword evidence="1" id="KW-1133">Transmembrane helix</keyword>
<name>A0A0P7B5K1_9HYPO</name>
<feature type="transmembrane region" description="Helical" evidence="1">
    <location>
        <begin position="127"/>
        <end position="155"/>
    </location>
</feature>
<protein>
    <submittedName>
        <fullName evidence="2">Uncharacterized protein</fullName>
    </submittedName>
</protein>
<dbReference type="PANTHER" id="PTHR38694">
    <property type="entry name" value="CONSERVED EXPRESSED PROTEIN"/>
    <property type="match status" value="1"/>
</dbReference>
<dbReference type="AlphaFoldDB" id="A0A0P7B5K1"/>
<dbReference type="EMBL" id="LKCW01000232">
    <property type="protein sequence ID" value="KPM35792.1"/>
    <property type="molecule type" value="Genomic_DNA"/>
</dbReference>
<dbReference type="Proteomes" id="UP000050424">
    <property type="component" value="Unassembled WGS sequence"/>
</dbReference>
<keyword evidence="3" id="KW-1185">Reference proteome</keyword>
<keyword evidence="1" id="KW-0812">Transmembrane</keyword>
<dbReference type="InterPro" id="IPR021709">
    <property type="entry name" value="DUF3292"/>
</dbReference>
<evidence type="ECO:0000256" key="1">
    <source>
        <dbReference type="SAM" id="Phobius"/>
    </source>
</evidence>
<feature type="transmembrane region" description="Helical" evidence="1">
    <location>
        <begin position="323"/>
        <end position="352"/>
    </location>
</feature>
<accession>A0A0P7B5K1</accession>
<gene>
    <name evidence="2" type="ORF">AK830_g10778</name>
</gene>
<dbReference type="OrthoDB" id="1708389at2759"/>
<reference evidence="2 3" key="1">
    <citation type="submission" date="2015-09" db="EMBL/GenBank/DDBJ databases">
        <title>Draft genome of a European isolate of the apple canker pathogen Neonectria ditissima.</title>
        <authorList>
            <person name="Gomez-Cortecero A."/>
            <person name="Harrison R.J."/>
            <person name="Armitage A.D."/>
        </authorList>
    </citation>
    <scope>NUCLEOTIDE SEQUENCE [LARGE SCALE GENOMIC DNA]</scope>
    <source>
        <strain evidence="2 3">R09/05</strain>
    </source>
</reference>
<comment type="caution">
    <text evidence="2">The sequence shown here is derived from an EMBL/GenBank/DDBJ whole genome shotgun (WGS) entry which is preliminary data.</text>
</comment>
<evidence type="ECO:0000313" key="3">
    <source>
        <dbReference type="Proteomes" id="UP000050424"/>
    </source>
</evidence>
<proteinExistence type="predicted"/>
<dbReference type="PANTHER" id="PTHR38694:SF1">
    <property type="entry name" value="PEROXIN DOMAIN-CONTAINING PROTEIN"/>
    <property type="match status" value="1"/>
</dbReference>
<keyword evidence="1" id="KW-0472">Membrane</keyword>